<comment type="caution">
    <text evidence="2">The sequence shown here is derived from an EMBL/GenBank/DDBJ whole genome shotgun (WGS) entry which is preliminary data.</text>
</comment>
<accession>A0AAD3S7Y3</accession>
<protein>
    <submittedName>
        <fullName evidence="2">Uncharacterized protein</fullName>
    </submittedName>
</protein>
<evidence type="ECO:0000256" key="1">
    <source>
        <dbReference type="SAM" id="MobiDB-lite"/>
    </source>
</evidence>
<keyword evidence="3" id="KW-1185">Reference proteome</keyword>
<feature type="compositionally biased region" description="Pro residues" evidence="1">
    <location>
        <begin position="1"/>
        <end position="16"/>
    </location>
</feature>
<reference evidence="2" key="1">
    <citation type="submission" date="2023-05" db="EMBL/GenBank/DDBJ databases">
        <title>Nepenthes gracilis genome sequencing.</title>
        <authorList>
            <person name="Fukushima K."/>
        </authorList>
    </citation>
    <scope>NUCLEOTIDE SEQUENCE</scope>
    <source>
        <strain evidence="2">SING2019-196</strain>
    </source>
</reference>
<sequence>MPPKSKPAERLPPPAPVVNSSRGKGSWRYASKSEGLVKPIGPVPAPNSFETLQSSEADIPPDPVDGIVANVGNVISEDNILGRKYPRHINSNPVTTGKADRATPDSNSFAALLSPEANTLHTLSEDSSKSEVNPSVEPVLGSNLSEGVWSPWVNFALLWTAVVVSSACLPAILGYQKMSSWLRCPLAPPPLASLLSLEAPVRLDVCWLRRPKSWRIRTLGLP</sequence>
<organism evidence="2 3">
    <name type="scientific">Nepenthes gracilis</name>
    <name type="common">Slender pitcher plant</name>
    <dbReference type="NCBI Taxonomy" id="150966"/>
    <lineage>
        <taxon>Eukaryota</taxon>
        <taxon>Viridiplantae</taxon>
        <taxon>Streptophyta</taxon>
        <taxon>Embryophyta</taxon>
        <taxon>Tracheophyta</taxon>
        <taxon>Spermatophyta</taxon>
        <taxon>Magnoliopsida</taxon>
        <taxon>eudicotyledons</taxon>
        <taxon>Gunneridae</taxon>
        <taxon>Pentapetalae</taxon>
        <taxon>Caryophyllales</taxon>
        <taxon>Nepenthaceae</taxon>
        <taxon>Nepenthes</taxon>
    </lineage>
</organism>
<evidence type="ECO:0000313" key="2">
    <source>
        <dbReference type="EMBL" id="GMH06172.1"/>
    </source>
</evidence>
<gene>
    <name evidence="2" type="ORF">Nepgr_008012</name>
</gene>
<evidence type="ECO:0000313" key="3">
    <source>
        <dbReference type="Proteomes" id="UP001279734"/>
    </source>
</evidence>
<proteinExistence type="predicted"/>
<dbReference type="EMBL" id="BSYO01000006">
    <property type="protein sequence ID" value="GMH06172.1"/>
    <property type="molecule type" value="Genomic_DNA"/>
</dbReference>
<dbReference type="Proteomes" id="UP001279734">
    <property type="component" value="Unassembled WGS sequence"/>
</dbReference>
<feature type="region of interest" description="Disordered" evidence="1">
    <location>
        <begin position="86"/>
        <end position="106"/>
    </location>
</feature>
<feature type="region of interest" description="Disordered" evidence="1">
    <location>
        <begin position="1"/>
        <end position="27"/>
    </location>
</feature>
<name>A0AAD3S7Y3_NEPGR</name>
<dbReference type="AlphaFoldDB" id="A0AAD3S7Y3"/>